<keyword evidence="3" id="KW-1185">Reference proteome</keyword>
<comment type="caution">
    <text evidence="2">The sequence shown here is derived from an EMBL/GenBank/DDBJ whole genome shotgun (WGS) entry which is preliminary data.</text>
</comment>
<protein>
    <submittedName>
        <fullName evidence="2">Uncharacterized protein</fullName>
    </submittedName>
</protein>
<dbReference type="Proteomes" id="UP000077701">
    <property type="component" value="Unassembled WGS sequence"/>
</dbReference>
<reference evidence="2 3" key="1">
    <citation type="journal article" date="2016" name="Genome Announc.">
        <title>Draft Genome Sequence of Planomonospora sphaerica JCM9374, a Rare Actinomycete.</title>
        <authorList>
            <person name="Dohra H."/>
            <person name="Suzuki T."/>
            <person name="Inoue Y."/>
            <person name="Kodani S."/>
        </authorList>
    </citation>
    <scope>NUCLEOTIDE SEQUENCE [LARGE SCALE GENOMIC DNA]</scope>
    <source>
        <strain evidence="2 3">JCM 9374</strain>
    </source>
</reference>
<accession>A0A171CPM6</accession>
<feature type="compositionally biased region" description="Acidic residues" evidence="1">
    <location>
        <begin position="249"/>
        <end position="258"/>
    </location>
</feature>
<evidence type="ECO:0000256" key="1">
    <source>
        <dbReference type="SAM" id="MobiDB-lite"/>
    </source>
</evidence>
<dbReference type="EMBL" id="BDCX01000006">
    <property type="protein sequence ID" value="GAT67028.1"/>
    <property type="molecule type" value="Genomic_DNA"/>
</dbReference>
<organism evidence="2 3">
    <name type="scientific">Planomonospora sphaerica</name>
    <dbReference type="NCBI Taxonomy" id="161355"/>
    <lineage>
        <taxon>Bacteria</taxon>
        <taxon>Bacillati</taxon>
        <taxon>Actinomycetota</taxon>
        <taxon>Actinomycetes</taxon>
        <taxon>Streptosporangiales</taxon>
        <taxon>Streptosporangiaceae</taxon>
        <taxon>Planomonospora</taxon>
    </lineage>
</organism>
<sequence length="280" mass="30988">MSGDGMSFTDRLRTAGLSLWELGDLLGIHPHEVHGHDRPYLNQRTVEVLIEIARRLDMHPADLVPDLESVLRNRRIRRPESAPEPDPDDDALAVAAALVAADIALSADALADVLDWPLARAQTALDHLQAHPHLAGPLALRRVPPHAYTLTARLDILTADQHRAAIDATRHHATLSEQEAIVVLSVLIGQGRLETALNDLDAATYQRIETTLKHAGILYSDTGPHRVYVHDDVFHSLRYRNYSNSPIPDLDDEADSDDPALARHRPYTFLSPDRSEPGQP</sequence>
<gene>
    <name evidence="2" type="ORF">PS9374_02681</name>
</gene>
<evidence type="ECO:0000313" key="2">
    <source>
        <dbReference type="EMBL" id="GAT67028.1"/>
    </source>
</evidence>
<proteinExistence type="predicted"/>
<dbReference type="AlphaFoldDB" id="A0A171CPM6"/>
<name>A0A171CPM6_9ACTN</name>
<dbReference type="STRING" id="161355.PS9374_02681"/>
<feature type="region of interest" description="Disordered" evidence="1">
    <location>
        <begin position="245"/>
        <end position="280"/>
    </location>
</feature>
<reference evidence="3" key="2">
    <citation type="submission" date="2016-04" db="EMBL/GenBank/DDBJ databases">
        <title>Planomonospora sphaerica JCM9374 whole genome shotgun sequence.</title>
        <authorList>
            <person name="Suzuki T."/>
            <person name="Dohra H."/>
            <person name="Kodani S."/>
        </authorList>
    </citation>
    <scope>NUCLEOTIDE SEQUENCE [LARGE SCALE GENOMIC DNA]</scope>
    <source>
        <strain evidence="3">JCM 9374</strain>
    </source>
</reference>
<evidence type="ECO:0000313" key="3">
    <source>
        <dbReference type="Proteomes" id="UP000077701"/>
    </source>
</evidence>